<feature type="region of interest" description="Disordered" evidence="1">
    <location>
        <begin position="1"/>
        <end position="25"/>
    </location>
</feature>
<dbReference type="Proteomes" id="UP000272908">
    <property type="component" value="Unassembled WGS sequence"/>
</dbReference>
<sequence length="173" mass="19128">MSDSAQNALRRNRPPRVSISYQDPYDTDTQVELPFVMGVMADLSGNSSDKEKPKVGDRAFTQIDPQNFNQFMESVEPAVSLSVPNKLSEEGGDQLGMVLRFKHMDDLDPGSVAEQVPALKKLLDARRQLANLQRYMNGKSGAQDVLRKLLSDPELMKLLDEKAATSKADDSAT</sequence>
<organism evidence="2 3">
    <name type="scientific">Roseinatronobacter ekhonensis</name>
    <dbReference type="NCBI Taxonomy" id="254356"/>
    <lineage>
        <taxon>Bacteria</taxon>
        <taxon>Pseudomonadati</taxon>
        <taxon>Pseudomonadota</taxon>
        <taxon>Alphaproteobacteria</taxon>
        <taxon>Rhodobacterales</taxon>
        <taxon>Paracoccaceae</taxon>
        <taxon>Roseinatronobacter</taxon>
    </lineage>
</organism>
<dbReference type="Pfam" id="PF05591">
    <property type="entry name" value="T6SS_VipA"/>
    <property type="match status" value="1"/>
</dbReference>
<dbReference type="RefSeq" id="WP_121094629.1">
    <property type="nucleotide sequence ID" value="NZ_UIHC01000013.1"/>
</dbReference>
<dbReference type="EMBL" id="UIHC01000013">
    <property type="protein sequence ID" value="SUZ31979.1"/>
    <property type="molecule type" value="Genomic_DNA"/>
</dbReference>
<dbReference type="AlphaFoldDB" id="A0A3B0MQT4"/>
<protein>
    <recommendedName>
        <fullName evidence="4">Type VI secretion system contractile sheath small subunit</fullName>
    </recommendedName>
</protein>
<dbReference type="PANTHER" id="PTHR35850:SF1">
    <property type="entry name" value="TYPE VI SECRETION SYSTEM SHEATH PROTEIN TSSB1"/>
    <property type="match status" value="1"/>
</dbReference>
<reference evidence="3" key="1">
    <citation type="submission" date="2018-08" db="EMBL/GenBank/DDBJ databases">
        <authorList>
            <person name="Rodrigo-Torres L."/>
            <person name="Arahal R. D."/>
            <person name="Lucena T."/>
        </authorList>
    </citation>
    <scope>NUCLEOTIDE SEQUENCE [LARGE SCALE GENOMIC DNA]</scope>
    <source>
        <strain evidence="3">CECT 7235</strain>
    </source>
</reference>
<dbReference type="NCBIfam" id="TIGR03358">
    <property type="entry name" value="VI_chp_5"/>
    <property type="match status" value="1"/>
</dbReference>
<evidence type="ECO:0000313" key="2">
    <source>
        <dbReference type="EMBL" id="SUZ31979.1"/>
    </source>
</evidence>
<proteinExistence type="predicted"/>
<accession>A0A3B0MQT4</accession>
<evidence type="ECO:0000313" key="3">
    <source>
        <dbReference type="Proteomes" id="UP000272908"/>
    </source>
</evidence>
<evidence type="ECO:0000256" key="1">
    <source>
        <dbReference type="SAM" id="MobiDB-lite"/>
    </source>
</evidence>
<evidence type="ECO:0008006" key="4">
    <source>
        <dbReference type="Google" id="ProtNLM"/>
    </source>
</evidence>
<dbReference type="InterPro" id="IPR008312">
    <property type="entry name" value="T6SS_TssB1"/>
</dbReference>
<gene>
    <name evidence="2" type="ORF">ROE7235_01730</name>
</gene>
<keyword evidence="3" id="KW-1185">Reference proteome</keyword>
<name>A0A3B0MQT4_9RHOB</name>
<dbReference type="PIRSF" id="PIRSF028301">
    <property type="entry name" value="UCP028301"/>
    <property type="match status" value="1"/>
</dbReference>
<dbReference type="OrthoDB" id="9789942at2"/>
<dbReference type="PANTHER" id="PTHR35850">
    <property type="entry name" value="CYTOPLASMIC PROTEIN-RELATED"/>
    <property type="match status" value="1"/>
</dbReference>